<dbReference type="InterPro" id="IPR036273">
    <property type="entry name" value="CRAL/TRIO_N_dom_sf"/>
</dbReference>
<dbReference type="GeneTree" id="ENSGT00940000180156"/>
<organism evidence="1 2">
    <name type="scientific">Sphenodon punctatus</name>
    <name type="common">Tuatara</name>
    <name type="synonym">Hatteria punctata</name>
    <dbReference type="NCBI Taxonomy" id="8508"/>
    <lineage>
        <taxon>Eukaryota</taxon>
        <taxon>Metazoa</taxon>
        <taxon>Chordata</taxon>
        <taxon>Craniata</taxon>
        <taxon>Vertebrata</taxon>
        <taxon>Euteleostomi</taxon>
        <taxon>Lepidosauria</taxon>
        <taxon>Sphenodontia</taxon>
        <taxon>Sphenodontidae</taxon>
        <taxon>Sphenodon</taxon>
    </lineage>
</organism>
<evidence type="ECO:0000313" key="1">
    <source>
        <dbReference type="Ensembl" id="ENSSPUP00000024603.1"/>
    </source>
</evidence>
<dbReference type="InterPro" id="IPR036865">
    <property type="entry name" value="CRAL-TRIO_dom_sf"/>
</dbReference>
<reference evidence="1" key="2">
    <citation type="submission" date="2025-09" db="UniProtKB">
        <authorList>
            <consortium name="Ensembl"/>
        </authorList>
    </citation>
    <scope>IDENTIFICATION</scope>
</reference>
<protein>
    <submittedName>
        <fullName evidence="1">Uncharacterized protein</fullName>
    </submittedName>
</protein>
<dbReference type="AlphaFoldDB" id="A0A8D0LCX0"/>
<dbReference type="Ensembl" id="ENSSPUT00000026255.1">
    <property type="protein sequence ID" value="ENSSPUP00000024603.1"/>
    <property type="gene ID" value="ENSSPUG00000018848.1"/>
</dbReference>
<dbReference type="SUPFAM" id="SSF46938">
    <property type="entry name" value="CRAL/TRIO N-terminal domain"/>
    <property type="match status" value="1"/>
</dbReference>
<accession>A0A8D0LCX0</accession>
<reference evidence="1" key="1">
    <citation type="submission" date="2025-08" db="UniProtKB">
        <authorList>
            <consortium name="Ensembl"/>
        </authorList>
    </citation>
    <scope>IDENTIFICATION</scope>
</reference>
<name>A0A8D0LCX0_SPHPU</name>
<proteinExistence type="predicted"/>
<sequence length="50" mass="5628">MSGRVGDLSPKQAEALAKFRENVKDVLPALPAQDDYFLLKWLRGNGRGWL</sequence>
<evidence type="ECO:0000313" key="2">
    <source>
        <dbReference type="Proteomes" id="UP000694392"/>
    </source>
</evidence>
<keyword evidence="2" id="KW-1185">Reference proteome</keyword>
<dbReference type="Gene3D" id="3.40.525.10">
    <property type="entry name" value="CRAL-TRIO lipid binding domain"/>
    <property type="match status" value="1"/>
</dbReference>
<dbReference type="Proteomes" id="UP000694392">
    <property type="component" value="Unplaced"/>
</dbReference>